<evidence type="ECO:0000313" key="5">
    <source>
        <dbReference type="EMBL" id="QII12144.1"/>
    </source>
</evidence>
<dbReference type="InterPro" id="IPR035437">
    <property type="entry name" value="SNase_OB-fold_sf"/>
</dbReference>
<proteinExistence type="predicted"/>
<dbReference type="PANTHER" id="PTHR12302:SF3">
    <property type="entry name" value="SERINE_THREONINE-PROTEIN KINASE 31"/>
    <property type="match status" value="1"/>
</dbReference>
<dbReference type="SUPFAM" id="SSF50199">
    <property type="entry name" value="Staphylococcal nuclease"/>
    <property type="match status" value="1"/>
</dbReference>
<keyword evidence="2" id="KW-0255">Endonuclease</keyword>
<dbReference type="PANTHER" id="PTHR12302">
    <property type="entry name" value="EBNA2 BINDING PROTEIN P100"/>
    <property type="match status" value="1"/>
</dbReference>
<dbReference type="GO" id="GO:0004519">
    <property type="term" value="F:endonuclease activity"/>
    <property type="evidence" value="ECO:0007669"/>
    <property type="project" value="UniProtKB-KW"/>
</dbReference>
<keyword evidence="1" id="KW-0540">Nuclease</keyword>
<sequence>MFKMKLSPKVIVLFFLFNVVFLPHLFARDKAIVLSVIDSDTLRVRYKSNEERFKLVGITTPDTKLNSAVLDNAEKYEKDVNDILLIGKRTLEFTKSLVKPKDKVSIEFDIQFLDKDGRYLGYVYLEDGRMLNEEIIKAGFASPSAERLNVKYKKKFQKAFADARENRKGLWNPAESGK</sequence>
<dbReference type="SMART" id="SM00318">
    <property type="entry name" value="SNc"/>
    <property type="match status" value="1"/>
</dbReference>
<dbReference type="EMBL" id="CP049055">
    <property type="protein sequence ID" value="QII12144.1"/>
    <property type="molecule type" value="Genomic_DNA"/>
</dbReference>
<evidence type="ECO:0000256" key="2">
    <source>
        <dbReference type="ARBA" id="ARBA00022759"/>
    </source>
</evidence>
<evidence type="ECO:0000256" key="3">
    <source>
        <dbReference type="ARBA" id="ARBA00022801"/>
    </source>
</evidence>
<dbReference type="PROSITE" id="PS50830">
    <property type="entry name" value="TNASE_3"/>
    <property type="match status" value="1"/>
</dbReference>
<name>A0A6G7GS10_KUEST</name>
<evidence type="ECO:0000259" key="4">
    <source>
        <dbReference type="PROSITE" id="PS50830"/>
    </source>
</evidence>
<feature type="domain" description="TNase-like" evidence="4">
    <location>
        <begin position="27"/>
        <end position="173"/>
    </location>
</feature>
<organism evidence="5 6">
    <name type="scientific">Kuenenia stuttgartiensis</name>
    <dbReference type="NCBI Taxonomy" id="174633"/>
    <lineage>
        <taxon>Bacteria</taxon>
        <taxon>Pseudomonadati</taxon>
        <taxon>Planctomycetota</taxon>
        <taxon>Candidatus Brocadiia</taxon>
        <taxon>Candidatus Brocadiales</taxon>
        <taxon>Candidatus Brocadiaceae</taxon>
        <taxon>Candidatus Kuenenia</taxon>
    </lineage>
</organism>
<reference evidence="5 6" key="1">
    <citation type="submission" date="2020-02" db="EMBL/GenBank/DDBJ databases">
        <title>Newly sequenced genome of strain CSTR1 showed variability in Candidatus Kuenenia stuttgartiensis genomes.</title>
        <authorList>
            <person name="Ding C."/>
            <person name="Adrian L."/>
        </authorList>
    </citation>
    <scope>NUCLEOTIDE SEQUENCE [LARGE SCALE GENOMIC DNA]</scope>
    <source>
        <strain evidence="5 6">CSTR1</strain>
    </source>
</reference>
<evidence type="ECO:0000313" key="6">
    <source>
        <dbReference type="Proteomes" id="UP000501926"/>
    </source>
</evidence>
<protein>
    <submittedName>
        <fullName evidence="5">Nuclease-like protein</fullName>
    </submittedName>
</protein>
<dbReference type="Proteomes" id="UP000501926">
    <property type="component" value="Chromosome"/>
</dbReference>
<dbReference type="Gene3D" id="2.40.50.90">
    <property type="match status" value="1"/>
</dbReference>
<evidence type="ECO:0000256" key="1">
    <source>
        <dbReference type="ARBA" id="ARBA00022722"/>
    </source>
</evidence>
<accession>A0A6G7GS10</accession>
<keyword evidence="3" id="KW-0378">Hydrolase</keyword>
<dbReference type="InterPro" id="IPR016071">
    <property type="entry name" value="Staphylococal_nuclease_OB-fold"/>
</dbReference>
<dbReference type="Pfam" id="PF00565">
    <property type="entry name" value="SNase"/>
    <property type="match status" value="1"/>
</dbReference>
<gene>
    <name evidence="5" type="primary">nucI</name>
    <name evidence="5" type="ORF">KsCSTR_27650</name>
</gene>
<dbReference type="GO" id="GO:0016787">
    <property type="term" value="F:hydrolase activity"/>
    <property type="evidence" value="ECO:0007669"/>
    <property type="project" value="UniProtKB-KW"/>
</dbReference>
<dbReference type="AlphaFoldDB" id="A0A6G7GS10"/>